<protein>
    <submittedName>
        <fullName evidence="2">Putative gamma-carboxymuconolactone decarboxylase subunit-like protein</fullName>
    </submittedName>
</protein>
<dbReference type="AlphaFoldDB" id="A0A0P0RIS0"/>
<evidence type="ECO:0000259" key="1">
    <source>
        <dbReference type="Pfam" id="PF02627"/>
    </source>
</evidence>
<evidence type="ECO:0000313" key="3">
    <source>
        <dbReference type="Proteomes" id="UP000019146"/>
    </source>
</evidence>
<dbReference type="Proteomes" id="UP000019146">
    <property type="component" value="Chromosome 2"/>
</dbReference>
<dbReference type="SUPFAM" id="SSF69118">
    <property type="entry name" value="AhpD-like"/>
    <property type="match status" value="1"/>
</dbReference>
<dbReference type="RefSeq" id="WP_035998033.1">
    <property type="nucleotide sequence ID" value="NZ_CP012747.1"/>
</dbReference>
<reference evidence="2 3" key="1">
    <citation type="journal article" date="2014" name="Genome Announc.">
        <title>Draft Genome Sequence of the Haloacid-Degrading Burkholderia caribensis Strain MBA4.</title>
        <authorList>
            <person name="Pan Y."/>
            <person name="Kong K.F."/>
            <person name="Tsang J.S."/>
        </authorList>
    </citation>
    <scope>NUCLEOTIDE SEQUENCE [LARGE SCALE GENOMIC DNA]</scope>
    <source>
        <strain evidence="2 3">MBA4</strain>
    </source>
</reference>
<dbReference type="GO" id="GO:0051920">
    <property type="term" value="F:peroxiredoxin activity"/>
    <property type="evidence" value="ECO:0007669"/>
    <property type="project" value="InterPro"/>
</dbReference>
<sequence length="262" mass="28769">MQIEERIKRFIEQGGTWNTSLDVLIADAPDFVEAWVDFAGKPLSQGPLTPKTKALIGLALNAAMTHLHEAGIREHSRNALHYGATRAEILEILQLVSVMAVHACVLGVPILAECLSENPQQADQLKRSDPHRDSLREEFEAKRGYWNPLWETLLALDPEYFKAFIDFSAAPWLSGALEPKVKEFVYIAVAVSATHQFAPGTRIHVKNALGYGATAAELLEVMQLASAMGIQSFTVALPVIEKEIVRHGTREAAVTPDPGETP</sequence>
<proteinExistence type="predicted"/>
<evidence type="ECO:0000313" key="2">
    <source>
        <dbReference type="EMBL" id="ALL68531.1"/>
    </source>
</evidence>
<dbReference type="Pfam" id="PF02627">
    <property type="entry name" value="CMD"/>
    <property type="match status" value="2"/>
</dbReference>
<feature type="domain" description="Carboxymuconolactone decarboxylase-like" evidence="1">
    <location>
        <begin position="29"/>
        <end position="99"/>
    </location>
</feature>
<dbReference type="KEGG" id="bcai:K788_0000427"/>
<gene>
    <name evidence="2" type="ORF">K788_0000427</name>
</gene>
<dbReference type="InterPro" id="IPR003779">
    <property type="entry name" value="CMD-like"/>
</dbReference>
<accession>A0A0P0RIS0</accession>
<feature type="domain" description="Carboxymuconolactone decarboxylase-like" evidence="1">
    <location>
        <begin position="158"/>
        <end position="239"/>
    </location>
</feature>
<dbReference type="EMBL" id="CP012747">
    <property type="protein sequence ID" value="ALL68531.1"/>
    <property type="molecule type" value="Genomic_DNA"/>
</dbReference>
<dbReference type="PANTHER" id="PTHR33930">
    <property type="entry name" value="ALKYL HYDROPEROXIDE REDUCTASE AHPD"/>
    <property type="match status" value="1"/>
</dbReference>
<dbReference type="Gene3D" id="1.20.1290.10">
    <property type="entry name" value="AhpD-like"/>
    <property type="match status" value="1"/>
</dbReference>
<organism evidence="2 3">
    <name type="scientific">Paraburkholderia caribensis MBA4</name>
    <dbReference type="NCBI Taxonomy" id="1323664"/>
    <lineage>
        <taxon>Bacteria</taxon>
        <taxon>Pseudomonadati</taxon>
        <taxon>Pseudomonadota</taxon>
        <taxon>Betaproteobacteria</taxon>
        <taxon>Burkholderiales</taxon>
        <taxon>Burkholderiaceae</taxon>
        <taxon>Paraburkholderia</taxon>
    </lineage>
</organism>
<name>A0A0P0RIS0_9BURK</name>
<dbReference type="InterPro" id="IPR029032">
    <property type="entry name" value="AhpD-like"/>
</dbReference>
<dbReference type="PANTHER" id="PTHR33930:SF2">
    <property type="entry name" value="BLR3452 PROTEIN"/>
    <property type="match status" value="1"/>
</dbReference>
<dbReference type="GeneID" id="69972237"/>